<dbReference type="OrthoDB" id="5126329at2"/>
<feature type="compositionally biased region" description="Low complexity" evidence="1">
    <location>
        <begin position="1"/>
        <end position="12"/>
    </location>
</feature>
<reference evidence="3 4" key="1">
    <citation type="submission" date="2019-03" db="EMBL/GenBank/DDBJ databases">
        <title>Genomics of glacier-inhabiting Cryobacterium strains.</title>
        <authorList>
            <person name="Liu Q."/>
            <person name="Xin Y.-H."/>
        </authorList>
    </citation>
    <scope>NUCLEOTIDE SEQUENCE [LARGE SCALE GENOMIC DNA]</scope>
    <source>
        <strain evidence="3 4">Sr36</strain>
    </source>
</reference>
<feature type="compositionally biased region" description="Basic and acidic residues" evidence="1">
    <location>
        <begin position="17"/>
        <end position="29"/>
    </location>
</feature>
<keyword evidence="2" id="KW-0472">Membrane</keyword>
<feature type="compositionally biased region" description="Low complexity" evidence="1">
    <location>
        <begin position="31"/>
        <end position="42"/>
    </location>
</feature>
<evidence type="ECO:0000313" key="4">
    <source>
        <dbReference type="Proteomes" id="UP000298154"/>
    </source>
</evidence>
<dbReference type="AlphaFoldDB" id="A0A4R9AQ00"/>
<feature type="compositionally biased region" description="Basic and acidic residues" evidence="1">
    <location>
        <begin position="60"/>
        <end position="76"/>
    </location>
</feature>
<keyword evidence="2" id="KW-1133">Transmembrane helix</keyword>
<feature type="compositionally biased region" description="Polar residues" evidence="1">
    <location>
        <begin position="107"/>
        <end position="119"/>
    </location>
</feature>
<evidence type="ECO:0000256" key="2">
    <source>
        <dbReference type="SAM" id="Phobius"/>
    </source>
</evidence>
<gene>
    <name evidence="3" type="ORF">E3T47_07100</name>
</gene>
<keyword evidence="2" id="KW-0812">Transmembrane</keyword>
<dbReference type="Proteomes" id="UP000298154">
    <property type="component" value="Unassembled WGS sequence"/>
</dbReference>
<comment type="caution">
    <text evidence="3">The sequence shown here is derived from an EMBL/GenBank/DDBJ whole genome shotgun (WGS) entry which is preliminary data.</text>
</comment>
<organism evidence="3 4">
    <name type="scientific">Cryobacterium ruanii</name>
    <dbReference type="NCBI Taxonomy" id="1259197"/>
    <lineage>
        <taxon>Bacteria</taxon>
        <taxon>Bacillati</taxon>
        <taxon>Actinomycetota</taxon>
        <taxon>Actinomycetes</taxon>
        <taxon>Micrococcales</taxon>
        <taxon>Microbacteriaceae</taxon>
        <taxon>Cryobacterium</taxon>
    </lineage>
</organism>
<proteinExistence type="predicted"/>
<feature type="compositionally biased region" description="Acidic residues" evidence="1">
    <location>
        <begin position="43"/>
        <end position="55"/>
    </location>
</feature>
<accession>A0A4R9AQ00</accession>
<dbReference type="EMBL" id="SOHK01000009">
    <property type="protein sequence ID" value="TFD66921.1"/>
    <property type="molecule type" value="Genomic_DNA"/>
</dbReference>
<evidence type="ECO:0000256" key="1">
    <source>
        <dbReference type="SAM" id="MobiDB-lite"/>
    </source>
</evidence>
<evidence type="ECO:0000313" key="3">
    <source>
        <dbReference type="EMBL" id="TFD66921.1"/>
    </source>
</evidence>
<name>A0A4R9AQ00_9MICO</name>
<feature type="region of interest" description="Disordered" evidence="1">
    <location>
        <begin position="90"/>
        <end position="128"/>
    </location>
</feature>
<feature type="region of interest" description="Disordered" evidence="1">
    <location>
        <begin position="1"/>
        <end position="76"/>
    </location>
</feature>
<sequence length="230" mass="24628">MQPADPAGPAVPDDLDEATRIVRRGEPRRGAVAPVPAASSESDVPDATDAPDDDTVIVQRADDEPTRIAQRTSDEHTRIVARRPRGAAFEVDSAGAGAQADDDEATVRSTRNSTTTDTLLSGRRASAPAHTPVVDALQHRYEPPQVQSGASVRYAARPTPVFVEPKAQLPVADVRPDLARLRLADAAAEIRDRAVAVKRRRRCFTLAAIVSITALVVLAAAYTVFTLLTW</sequence>
<protein>
    <submittedName>
        <fullName evidence="3">Uncharacterized protein</fullName>
    </submittedName>
</protein>
<feature type="transmembrane region" description="Helical" evidence="2">
    <location>
        <begin position="203"/>
        <end position="225"/>
    </location>
</feature>
<keyword evidence="4" id="KW-1185">Reference proteome</keyword>
<dbReference type="RefSeq" id="WP_134555416.1">
    <property type="nucleotide sequence ID" value="NZ_SOHK01000009.1"/>
</dbReference>